<evidence type="ECO:0000313" key="2">
    <source>
        <dbReference type="EMBL" id="GAE84983.1"/>
    </source>
</evidence>
<dbReference type="STRING" id="1445607.JCM10512_3371"/>
<evidence type="ECO:0000313" key="3">
    <source>
        <dbReference type="Proteomes" id="UP000019131"/>
    </source>
</evidence>
<keyword evidence="3" id="KW-1185">Reference proteome</keyword>
<proteinExistence type="predicted"/>
<keyword evidence="1" id="KW-1133">Transmembrane helix</keyword>
<evidence type="ECO:0000256" key="1">
    <source>
        <dbReference type="SAM" id="Phobius"/>
    </source>
</evidence>
<accession>W4UWL8</accession>
<dbReference type="AlphaFoldDB" id="W4UWL8"/>
<organism evidence="2 3">
    <name type="scientific">Bacteroides reticulotermitis JCM 10512</name>
    <dbReference type="NCBI Taxonomy" id="1445607"/>
    <lineage>
        <taxon>Bacteria</taxon>
        <taxon>Pseudomonadati</taxon>
        <taxon>Bacteroidota</taxon>
        <taxon>Bacteroidia</taxon>
        <taxon>Bacteroidales</taxon>
        <taxon>Bacteroidaceae</taxon>
        <taxon>Bacteroides</taxon>
    </lineage>
</organism>
<reference evidence="2 3" key="1">
    <citation type="journal article" date="2014" name="Genome Announc.">
        <title>Draft Genome Sequence of Bacteroides reticulotermitis Strain JCM 10512T, Isolated from the Gut of a Termite.</title>
        <authorList>
            <person name="Yuki M."/>
            <person name="Oshima K."/>
            <person name="Suda W."/>
            <person name="Sakamoto M."/>
            <person name="Iida T."/>
            <person name="Hattori M."/>
            <person name="Ohkuma M."/>
        </authorList>
    </citation>
    <scope>NUCLEOTIDE SEQUENCE [LARGE SCALE GENOMIC DNA]</scope>
    <source>
        <strain evidence="2 3">JCM 10512</strain>
    </source>
</reference>
<dbReference type="OrthoDB" id="1081447at2"/>
<name>W4UWL8_9BACE</name>
<feature type="transmembrane region" description="Helical" evidence="1">
    <location>
        <begin position="89"/>
        <end position="106"/>
    </location>
</feature>
<gene>
    <name evidence="2" type="ORF">JCM10512_3371</name>
</gene>
<comment type="caution">
    <text evidence="2">The sequence shown here is derived from an EMBL/GenBank/DDBJ whole genome shotgun (WGS) entry which is preliminary data.</text>
</comment>
<dbReference type="InterPro" id="IPR032129">
    <property type="entry name" value="DUF5056"/>
</dbReference>
<keyword evidence="1" id="KW-0812">Transmembrane</keyword>
<keyword evidence="1" id="KW-0472">Membrane</keyword>
<protein>
    <submittedName>
        <fullName evidence="2">Uncharacterized protein</fullName>
    </submittedName>
</protein>
<sequence length="216" mass="24487">MMEIDNDKLLRDFFAAEKKEVADKGFTHRVMRQLPDRKNRLAQVWSVFVMLIAIVLFVLLGGIDATLVTLQDVCADVFVHVIANLDPKSAIIAAVVLLFLATRKICSLARWLLKKTFLAMIIVLILICVLILLVIVCYVYYGGLNTVICRVENQKEEVIVYEPIIGDYKKTSKYTNKIYYELLEKEKIETTRASPSSMIIPGKQIKANCVRMLGVS</sequence>
<feature type="transmembrane region" description="Helical" evidence="1">
    <location>
        <begin position="41"/>
        <end position="63"/>
    </location>
</feature>
<dbReference type="Pfam" id="PF16479">
    <property type="entry name" value="DUF5056"/>
    <property type="match status" value="1"/>
</dbReference>
<feature type="transmembrane region" description="Helical" evidence="1">
    <location>
        <begin position="118"/>
        <end position="141"/>
    </location>
</feature>
<dbReference type="EMBL" id="BAIV01000022">
    <property type="protein sequence ID" value="GAE84983.1"/>
    <property type="molecule type" value="Genomic_DNA"/>
</dbReference>
<dbReference type="Proteomes" id="UP000019131">
    <property type="component" value="Unassembled WGS sequence"/>
</dbReference>